<evidence type="ECO:0000313" key="1">
    <source>
        <dbReference type="EMBL" id="RAN63367.1"/>
    </source>
</evidence>
<evidence type="ECO:0000313" key="2">
    <source>
        <dbReference type="Proteomes" id="UP000249099"/>
    </source>
</evidence>
<dbReference type="RefSeq" id="WP_112790164.1">
    <property type="nucleotide sequence ID" value="NZ_CP040938.1"/>
</dbReference>
<sequence length="393" mass="45063">MSGFEWKLLWRQRLFRFKLLTIVILTCGLFFVMIEDLSERELAIIESNQLSQDYYLASANQMMQTYGENNKDVQMMIQLASLAEDQSQALQRKDYRAFVQKRYKFLQAHQQAVEELNWAQTNVLDNFAFEAATTDKVEALGLELYQATAHSLEQLLAQDTISQPEALGKHTTMMVRSLFLGESPQFISFWLAVFLVTLFLVSQTCLEGRKNHQSFTEIIPQSKAVHTIATSVSNAVVVTIFQILLLILVLTSYTFIYSFGHLSVTIRRFGSSGFMSLIVVVALCLAMLWGLNMLITALTALFNQLFNNQVLTLFVVVLFICFIPMVNTLGVDASWFQYNPFSYVEIGHVVWGVQHYFFTEGSFSLKEFWWSIVFTVTAIYGMLYGVAYFKQRN</sequence>
<comment type="caution">
    <text evidence="1">The sequence shown here is derived from an EMBL/GenBank/DDBJ whole genome shotgun (WGS) entry which is preliminary data.</text>
</comment>
<protein>
    <submittedName>
        <fullName evidence="1">Uncharacterized protein</fullName>
    </submittedName>
</protein>
<dbReference type="AlphaFoldDB" id="A0A328KLX2"/>
<name>A0A328KLX2_9LACT</name>
<gene>
    <name evidence="1" type="ORF">B8A44_05775</name>
</gene>
<dbReference type="Proteomes" id="UP000249099">
    <property type="component" value="Unassembled WGS sequence"/>
</dbReference>
<dbReference type="EMBL" id="NAQV01000016">
    <property type="protein sequence ID" value="RAN63367.1"/>
    <property type="molecule type" value="Genomic_DNA"/>
</dbReference>
<organism evidence="1 2">
    <name type="scientific">Dolosigranulum pigrum</name>
    <dbReference type="NCBI Taxonomy" id="29394"/>
    <lineage>
        <taxon>Bacteria</taxon>
        <taxon>Bacillati</taxon>
        <taxon>Bacillota</taxon>
        <taxon>Bacilli</taxon>
        <taxon>Lactobacillales</taxon>
        <taxon>Carnobacteriaceae</taxon>
        <taxon>Dolosigranulum</taxon>
    </lineage>
</organism>
<proteinExistence type="predicted"/>
<reference evidence="1 2" key="1">
    <citation type="submission" date="2017-03" db="EMBL/GenBank/DDBJ databases">
        <title>wgs assembly of Dolosigranulum pigrum KPL CDC strains.</title>
        <authorList>
            <person name="Brugger S.D."/>
            <person name="Pettigrew M."/>
            <person name="Kong Y."/>
            <person name="Lemon K.P."/>
        </authorList>
    </citation>
    <scope>NUCLEOTIDE SEQUENCE [LARGE SCALE GENOMIC DNA]</scope>
    <source>
        <strain evidence="1 2">KPL1931_CDC4294-98</strain>
    </source>
</reference>
<accession>A0A328KLX2</accession>